<name>A0A9J5XI68_SOLCO</name>
<organism evidence="1 2">
    <name type="scientific">Solanum commersonii</name>
    <name type="common">Commerson's wild potato</name>
    <name type="synonym">Commerson's nightshade</name>
    <dbReference type="NCBI Taxonomy" id="4109"/>
    <lineage>
        <taxon>Eukaryota</taxon>
        <taxon>Viridiplantae</taxon>
        <taxon>Streptophyta</taxon>
        <taxon>Embryophyta</taxon>
        <taxon>Tracheophyta</taxon>
        <taxon>Spermatophyta</taxon>
        <taxon>Magnoliopsida</taxon>
        <taxon>eudicotyledons</taxon>
        <taxon>Gunneridae</taxon>
        <taxon>Pentapetalae</taxon>
        <taxon>asterids</taxon>
        <taxon>lamiids</taxon>
        <taxon>Solanales</taxon>
        <taxon>Solanaceae</taxon>
        <taxon>Solanoideae</taxon>
        <taxon>Solaneae</taxon>
        <taxon>Solanum</taxon>
    </lineage>
</organism>
<gene>
    <name evidence="1" type="ORF">H5410_047729</name>
</gene>
<sequence>MAPTKVKCFTWLTVRKACLTHEAIQLNKWLNTLKEELKAGQNGEKLVQLTYGGPYGRRGMKEFLWEDQIPFRRSKEKCISTLYFWCKEQCIEDEIQIMDFLGFL</sequence>
<evidence type="ECO:0000313" key="1">
    <source>
        <dbReference type="EMBL" id="KAG5587295.1"/>
    </source>
</evidence>
<protein>
    <submittedName>
        <fullName evidence="1">Uncharacterized protein</fullName>
    </submittedName>
</protein>
<accession>A0A9J5XI68</accession>
<proteinExistence type="predicted"/>
<evidence type="ECO:0000313" key="2">
    <source>
        <dbReference type="Proteomes" id="UP000824120"/>
    </source>
</evidence>
<comment type="caution">
    <text evidence="1">The sequence shown here is derived from an EMBL/GenBank/DDBJ whole genome shotgun (WGS) entry which is preliminary data.</text>
</comment>
<dbReference type="Proteomes" id="UP000824120">
    <property type="component" value="Chromosome 9"/>
</dbReference>
<dbReference type="EMBL" id="JACXVP010000009">
    <property type="protein sequence ID" value="KAG5587295.1"/>
    <property type="molecule type" value="Genomic_DNA"/>
</dbReference>
<reference evidence="1 2" key="1">
    <citation type="submission" date="2020-09" db="EMBL/GenBank/DDBJ databases">
        <title>De no assembly of potato wild relative species, Solanum commersonii.</title>
        <authorList>
            <person name="Cho K."/>
        </authorList>
    </citation>
    <scope>NUCLEOTIDE SEQUENCE [LARGE SCALE GENOMIC DNA]</scope>
    <source>
        <strain evidence="1">LZ3.2</strain>
        <tissue evidence="1">Leaf</tissue>
    </source>
</reference>
<keyword evidence="2" id="KW-1185">Reference proteome</keyword>
<dbReference type="AlphaFoldDB" id="A0A9J5XI68"/>